<evidence type="ECO:0000256" key="1">
    <source>
        <dbReference type="SAM" id="Phobius"/>
    </source>
</evidence>
<evidence type="ECO:0000313" key="3">
    <source>
        <dbReference type="Proteomes" id="UP000186922"/>
    </source>
</evidence>
<evidence type="ECO:0000313" key="2">
    <source>
        <dbReference type="EMBL" id="GAU89264.1"/>
    </source>
</evidence>
<accession>A0A1D1UHR6</accession>
<gene>
    <name evidence="2" type="primary">RvY_01833-1</name>
    <name evidence="2" type="synonym">RvY_01833.1</name>
    <name evidence="2" type="ORF">RvY_01833</name>
</gene>
<name>A0A1D1UHR6_RAMVA</name>
<keyword evidence="1" id="KW-0472">Membrane</keyword>
<dbReference type="EMBL" id="BDGG01000001">
    <property type="protein sequence ID" value="GAU89264.1"/>
    <property type="molecule type" value="Genomic_DNA"/>
</dbReference>
<comment type="caution">
    <text evidence="2">The sequence shown here is derived from an EMBL/GenBank/DDBJ whole genome shotgun (WGS) entry which is preliminary data.</text>
</comment>
<organism evidence="2 3">
    <name type="scientific">Ramazzottius varieornatus</name>
    <name type="common">Water bear</name>
    <name type="synonym">Tardigrade</name>
    <dbReference type="NCBI Taxonomy" id="947166"/>
    <lineage>
        <taxon>Eukaryota</taxon>
        <taxon>Metazoa</taxon>
        <taxon>Ecdysozoa</taxon>
        <taxon>Tardigrada</taxon>
        <taxon>Eutardigrada</taxon>
        <taxon>Parachela</taxon>
        <taxon>Hypsibioidea</taxon>
        <taxon>Ramazzottiidae</taxon>
        <taxon>Ramazzottius</taxon>
    </lineage>
</organism>
<proteinExistence type="predicted"/>
<reference evidence="2 3" key="1">
    <citation type="journal article" date="2016" name="Nat. Commun.">
        <title>Extremotolerant tardigrade genome and improved radiotolerance of human cultured cells by tardigrade-unique protein.</title>
        <authorList>
            <person name="Hashimoto T."/>
            <person name="Horikawa D.D."/>
            <person name="Saito Y."/>
            <person name="Kuwahara H."/>
            <person name="Kozuka-Hata H."/>
            <person name="Shin-I T."/>
            <person name="Minakuchi Y."/>
            <person name="Ohishi K."/>
            <person name="Motoyama A."/>
            <person name="Aizu T."/>
            <person name="Enomoto A."/>
            <person name="Kondo K."/>
            <person name="Tanaka S."/>
            <person name="Hara Y."/>
            <person name="Koshikawa S."/>
            <person name="Sagara H."/>
            <person name="Miura T."/>
            <person name="Yokobori S."/>
            <person name="Miyagawa K."/>
            <person name="Suzuki Y."/>
            <person name="Kubo T."/>
            <person name="Oyama M."/>
            <person name="Kohara Y."/>
            <person name="Fujiyama A."/>
            <person name="Arakawa K."/>
            <person name="Katayama T."/>
            <person name="Toyoda A."/>
            <person name="Kunieda T."/>
        </authorList>
    </citation>
    <scope>NUCLEOTIDE SEQUENCE [LARGE SCALE GENOMIC DNA]</scope>
    <source>
        <strain evidence="2 3">YOKOZUNA-1</strain>
    </source>
</reference>
<dbReference type="AlphaFoldDB" id="A0A1D1UHR6"/>
<feature type="transmembrane region" description="Helical" evidence="1">
    <location>
        <begin position="21"/>
        <end position="44"/>
    </location>
</feature>
<keyword evidence="1" id="KW-1133">Transmembrane helix</keyword>
<keyword evidence="3" id="KW-1185">Reference proteome</keyword>
<protein>
    <submittedName>
        <fullName evidence="2">Uncharacterized protein</fullName>
    </submittedName>
</protein>
<keyword evidence="1" id="KW-0812">Transmembrane</keyword>
<sequence>MTLKDRLHSLKDTLFWSSSRMLWVVGALVLLVILLIIAIVVVVINSKPSNEDYLENPIFVGKFLSDPRRDPQINMWEIYQRKNSPVETVNSNVSMIIQQAGYKRYDFIFFVNNVLQEHSGFQLSLTESQIVNLRSGKATLGATIHGPHDLTYWFTYQYADIPPQLPYGSNYYVAPAGNNKLLVLRVDFHFLGLNEHDVIYTLTMEKDAVVGRRRFRRV</sequence>
<dbReference type="Proteomes" id="UP000186922">
    <property type="component" value="Unassembled WGS sequence"/>
</dbReference>